<dbReference type="PANTHER" id="PTHR12532:SF0">
    <property type="entry name" value="TRANSLATIONAL ACTIVATOR OF CYTOCHROME C OXIDASE 1"/>
    <property type="match status" value="1"/>
</dbReference>
<feature type="domain" description="TACO1/YebC-like second and third" evidence="2">
    <location>
        <begin position="90"/>
        <end position="212"/>
    </location>
</feature>
<dbReference type="InterPro" id="IPR048300">
    <property type="entry name" value="TACO1_YebC-like_2nd/3rd_dom"/>
</dbReference>
<organism evidence="3 4">
    <name type="scientific">Lepeophtheirus salmonis</name>
    <name type="common">Salmon louse</name>
    <name type="synonym">Caligus salmonis</name>
    <dbReference type="NCBI Taxonomy" id="72036"/>
    <lineage>
        <taxon>Eukaryota</taxon>
        <taxon>Metazoa</taxon>
        <taxon>Ecdysozoa</taxon>
        <taxon>Arthropoda</taxon>
        <taxon>Crustacea</taxon>
        <taxon>Multicrustacea</taxon>
        <taxon>Hexanauplia</taxon>
        <taxon>Copepoda</taxon>
        <taxon>Siphonostomatoida</taxon>
        <taxon>Caligidae</taxon>
        <taxon>Lepeophtheirus</taxon>
    </lineage>
</organism>
<accession>A0A7R8CZ75</accession>
<evidence type="ECO:0000259" key="2">
    <source>
        <dbReference type="Pfam" id="PF01709"/>
    </source>
</evidence>
<sequence length="217" mass="24291">MMILSRCLRPMRGLSTPCWSIPFVRQKGHSKWQNIKNTKEAKDIAKGVVAGRHCAQMRFAISSNGQEKDPKRNSHLAKAIKTALGEGVPKKNGASIEPTASLKSFFEKKGVIVVKGPSSLESAEEVAIEVDAEEVTQIHEDLYQYISDPLMMFPQVRDKILREFPSSDYIYSEVAFLPLQTVSVGAHELELVNKIKTNLKEKQEVISIHDNIVENES</sequence>
<dbReference type="InterPro" id="IPR026564">
    <property type="entry name" value="Transcrip_reg_TACO1-like_dom3"/>
</dbReference>
<dbReference type="Gene3D" id="1.10.10.200">
    <property type="match status" value="1"/>
</dbReference>
<dbReference type="GO" id="GO:0005739">
    <property type="term" value="C:mitochondrion"/>
    <property type="evidence" value="ECO:0007669"/>
    <property type="project" value="TreeGrafter"/>
</dbReference>
<evidence type="ECO:0000313" key="4">
    <source>
        <dbReference type="Proteomes" id="UP000675881"/>
    </source>
</evidence>
<dbReference type="SUPFAM" id="SSF75625">
    <property type="entry name" value="YebC-like"/>
    <property type="match status" value="1"/>
</dbReference>
<dbReference type="PANTHER" id="PTHR12532">
    <property type="entry name" value="TRANSLATIONAL ACTIVATOR OF CYTOCHROME C OXIDASE 1"/>
    <property type="match status" value="1"/>
</dbReference>
<dbReference type="Pfam" id="PF01709">
    <property type="entry name" value="Transcrip_reg"/>
    <property type="match status" value="1"/>
</dbReference>
<evidence type="ECO:0000313" key="3">
    <source>
        <dbReference type="EMBL" id="CAF2947685.1"/>
    </source>
</evidence>
<dbReference type="InterPro" id="IPR017856">
    <property type="entry name" value="Integrase-like_N"/>
</dbReference>
<dbReference type="Gene3D" id="3.30.70.980">
    <property type="match status" value="1"/>
</dbReference>
<name>A0A7R8CZ75_LEPSM</name>
<evidence type="ECO:0000256" key="1">
    <source>
        <dbReference type="ARBA" id="ARBA00008724"/>
    </source>
</evidence>
<dbReference type="AlphaFoldDB" id="A0A7R8CZ75"/>
<dbReference type="OrthoDB" id="2017544at2759"/>
<keyword evidence="4" id="KW-1185">Reference proteome</keyword>
<dbReference type="InterPro" id="IPR002876">
    <property type="entry name" value="Transcrip_reg_TACO1-like"/>
</dbReference>
<comment type="similarity">
    <text evidence="1">Belongs to the TACO1 family.</text>
</comment>
<protein>
    <submittedName>
        <fullName evidence="3">TACO1</fullName>
    </submittedName>
</protein>
<gene>
    <name evidence="3" type="ORF">LSAA_10432</name>
</gene>
<dbReference type="InterPro" id="IPR029072">
    <property type="entry name" value="YebC-like"/>
</dbReference>
<dbReference type="Proteomes" id="UP000675881">
    <property type="component" value="Chromosome 5"/>
</dbReference>
<reference evidence="3" key="1">
    <citation type="submission" date="2021-02" db="EMBL/GenBank/DDBJ databases">
        <authorList>
            <person name="Bekaert M."/>
        </authorList>
    </citation>
    <scope>NUCLEOTIDE SEQUENCE</scope>
    <source>
        <strain evidence="3">IoA-00</strain>
    </source>
</reference>
<proteinExistence type="inferred from homology"/>
<dbReference type="EMBL" id="HG994584">
    <property type="protein sequence ID" value="CAF2947685.1"/>
    <property type="molecule type" value="Genomic_DNA"/>
</dbReference>